<feature type="region of interest" description="Disordered" evidence="13">
    <location>
        <begin position="422"/>
        <end position="450"/>
    </location>
</feature>
<dbReference type="Proteomes" id="UP001166093">
    <property type="component" value="Unassembled WGS sequence"/>
</dbReference>
<dbReference type="CDD" id="cd04301">
    <property type="entry name" value="NAT_SF"/>
    <property type="match status" value="1"/>
</dbReference>
<feature type="compositionally biased region" description="Polar residues" evidence="13">
    <location>
        <begin position="861"/>
        <end position="878"/>
    </location>
</feature>
<evidence type="ECO:0000256" key="4">
    <source>
        <dbReference type="ARBA" id="ARBA00022490"/>
    </source>
</evidence>
<feature type="region of interest" description="Disordered" evidence="13">
    <location>
        <begin position="276"/>
        <end position="310"/>
    </location>
</feature>
<evidence type="ECO:0000256" key="10">
    <source>
        <dbReference type="ARBA" id="ARBA00034102"/>
    </source>
</evidence>
<dbReference type="EMBL" id="JAAWVQ010125566">
    <property type="protein sequence ID" value="MBN3283286.1"/>
    <property type="molecule type" value="Genomic_DNA"/>
</dbReference>
<dbReference type="Pfam" id="PF00583">
    <property type="entry name" value="Acetyltransf_1"/>
    <property type="match status" value="1"/>
</dbReference>
<keyword evidence="6" id="KW-0771">Synaptosome</keyword>
<dbReference type="InterPro" id="IPR037093">
    <property type="entry name" value="PHAT_dom_sf"/>
</dbReference>
<feature type="region of interest" description="Disordered" evidence="13">
    <location>
        <begin position="772"/>
        <end position="820"/>
    </location>
</feature>
<dbReference type="PROSITE" id="PS51186">
    <property type="entry name" value="GNAT"/>
    <property type="match status" value="1"/>
</dbReference>
<dbReference type="Pfam" id="PF25479">
    <property type="entry name" value="Vts1"/>
    <property type="match status" value="1"/>
</dbReference>
<dbReference type="InterPro" id="IPR000182">
    <property type="entry name" value="GNAT_dom"/>
</dbReference>
<dbReference type="Pfam" id="PF00536">
    <property type="entry name" value="SAM_1"/>
    <property type="match status" value="2"/>
</dbReference>
<comment type="caution">
    <text evidence="15">The sequence shown here is derived from an EMBL/GenBank/DDBJ whole genome shotgun (WGS) entry which is preliminary data.</text>
</comment>
<dbReference type="Gene3D" id="3.40.630.30">
    <property type="match status" value="1"/>
</dbReference>
<accession>A0ABS2YAK6</accession>
<dbReference type="SUPFAM" id="SSF55729">
    <property type="entry name" value="Acyl-CoA N-acyltransferases (Nat)"/>
    <property type="match status" value="1"/>
</dbReference>
<organism evidence="15 16">
    <name type="scientific">Polyodon spathula</name>
    <name type="common">North American paddlefish</name>
    <name type="synonym">Squalus spathula</name>
    <dbReference type="NCBI Taxonomy" id="7913"/>
    <lineage>
        <taxon>Eukaryota</taxon>
        <taxon>Metazoa</taxon>
        <taxon>Chordata</taxon>
        <taxon>Craniata</taxon>
        <taxon>Vertebrata</taxon>
        <taxon>Euteleostomi</taxon>
        <taxon>Actinopterygii</taxon>
        <taxon>Chondrostei</taxon>
        <taxon>Acipenseriformes</taxon>
        <taxon>Polyodontidae</taxon>
        <taxon>Polyodon</taxon>
    </lineage>
</organism>
<evidence type="ECO:0000256" key="6">
    <source>
        <dbReference type="ARBA" id="ARBA00022599"/>
    </source>
</evidence>
<keyword evidence="8" id="KW-0770">Synapse</keyword>
<dbReference type="InterPro" id="IPR057327">
    <property type="entry name" value="Vts1_dom"/>
</dbReference>
<evidence type="ECO:0000256" key="5">
    <source>
        <dbReference type="ARBA" id="ARBA00022491"/>
    </source>
</evidence>
<name>A0ABS2YAK6_POLSP</name>
<feature type="compositionally biased region" description="Polar residues" evidence="13">
    <location>
        <begin position="837"/>
        <end position="847"/>
    </location>
</feature>
<dbReference type="InterPro" id="IPR013761">
    <property type="entry name" value="SAM/pointed_sf"/>
</dbReference>
<feature type="region of interest" description="Disordered" evidence="13">
    <location>
        <begin position="512"/>
        <end position="549"/>
    </location>
</feature>
<dbReference type="InterPro" id="IPR037634">
    <property type="entry name" value="Smaug_SAM"/>
</dbReference>
<feature type="compositionally biased region" description="Polar residues" evidence="13">
    <location>
        <begin position="775"/>
        <end position="795"/>
    </location>
</feature>
<feature type="non-terminal residue" evidence="15">
    <location>
        <position position="1226"/>
    </location>
</feature>
<feature type="region of interest" description="Disordered" evidence="13">
    <location>
        <begin position="221"/>
        <end position="264"/>
    </location>
</feature>
<evidence type="ECO:0000313" key="15">
    <source>
        <dbReference type="EMBL" id="MBN3283286.1"/>
    </source>
</evidence>
<dbReference type="SUPFAM" id="SSF47769">
    <property type="entry name" value="SAM/Pointed domain"/>
    <property type="match status" value="2"/>
</dbReference>
<feature type="region of interest" description="Disordered" evidence="13">
    <location>
        <begin position="166"/>
        <end position="199"/>
    </location>
</feature>
<feature type="region of interest" description="Disordered" evidence="13">
    <location>
        <begin position="658"/>
        <end position="683"/>
    </location>
</feature>
<sequence>MFRDQVRVLAGWFKGWNECEQTVALLSLLKQVSRTQARFLQLCLEHSLADCTELQVLELEANNPVLISQWQGKPKERVLSLLLTHLPLLQPGNVEAKGEYMQLLPKILAHSIEHGRHLEESRQLLSYALIHPATSLEDRAALALWLNHLEERAAARADSLERAQTPHHLFPHHQRRGSDDRLNGWQSPRDSGFGGSSWHQQGCENGHLSLYPSTSMPSTINALGTASGTNTIVPGGHSGQHSPLKRSVSLTPPMSAPERQPLGHGWLSQEDLRSRVPVPDHAPLSPQSSVASSGSGGSEHLDEGPHVSGTAHCTTFHEEGSGMRDVPAWLKSLRLHKYAALFSTMTYDEMMSLTERQLESQNVTKGARHKIIISIQKLKERHMVLRSLEKDVLEGGGLRAPLQELHQMILTPIKAYSGEDLEQRPLSGSEGKGSALSSQLGGGEGESGGMLISEEDLPAQFTRVMGKVVPGGHSGQHSPLKRSVSLTPPMSAPERQPLGHGWLSQEDLRSRVPVPDHAPLSPQSSVASSGSGGSEHLDEGPHMSGTAHCTTFHEEGSGMRDVPAWLKSLRLHKYAALFSTMTYDEMMSLTERQLESQNVTKGARHKIIISIQKLKERHMVLRSLEKDVLEGGGLRAPLQELHQMILTPIKAYSGEDLEQRPLSGSEGKGSALSSQLGGGEGESGGMLISEEDLPAQFTRVMGKVCTQLLVSRADEENISSYLQLIDRCLIHEAFTETQKKRLLSWKQQVQKLFRSLPRKSLLDIAGYRQQRRVRNSTSEHAAQPSRGFSQSNSLPTAGCVGGGVMSRRNPRQFQVPSRSLPGAKLGLLGTSSILGASQRSPASTLSGHKQGRQGLWFANPGGSNSMPSRTHSSVQRTRSLPVHTTPHNMLLFQQAEFQVPVTEPDINNRLESLCLSMTEHALGELCECRPLANTPERDLGARLWCAEECASPLRASTDWAVFECHLCARLPEHSTAVAKSFAYPIEWSKFKLPRVKALTWYSSLTSTPTDVGVSECVIVRRASSSPLPRHSCYGVSVARAALMILDETPLFDPALLKELDWSENMVQFSPPISPSQPGEGLLLRPLCTADFSRGFFKVLSQLTKAGDVTPELFIKKFNHMKRTGDYYVTVVEDTNLGQIVATATLLLEHKFIHSCATRGRIEEVVVSDECRGKQLGKLLVSAMTLLSKKLDCYKITLECLPKNVAFYDKFGYSSSAETYMQHRFFD</sequence>
<evidence type="ECO:0000256" key="9">
    <source>
        <dbReference type="ARBA" id="ARBA00023273"/>
    </source>
</evidence>
<keyword evidence="16" id="KW-1185">Reference proteome</keyword>
<evidence type="ECO:0000256" key="3">
    <source>
        <dbReference type="ARBA" id="ARBA00008232"/>
    </source>
</evidence>
<comment type="similarity">
    <text evidence="3">Belongs to the SMAUG family.</text>
</comment>
<evidence type="ECO:0000256" key="7">
    <source>
        <dbReference type="ARBA" id="ARBA00022845"/>
    </source>
</evidence>
<dbReference type="InterPro" id="IPR016181">
    <property type="entry name" value="Acyl_CoA_acyltransferase"/>
</dbReference>
<dbReference type="Gene3D" id="1.10.150.50">
    <property type="entry name" value="Transcription Factor, Ets-1"/>
    <property type="match status" value="2"/>
</dbReference>
<evidence type="ECO:0000259" key="14">
    <source>
        <dbReference type="PROSITE" id="PS51186"/>
    </source>
</evidence>
<evidence type="ECO:0000256" key="12">
    <source>
        <dbReference type="ARBA" id="ARBA00041298"/>
    </source>
</evidence>
<feature type="domain" description="N-acetyltransferase" evidence="14">
    <location>
        <begin position="1081"/>
        <end position="1226"/>
    </location>
</feature>
<feature type="non-terminal residue" evidence="15">
    <location>
        <position position="1"/>
    </location>
</feature>
<keyword evidence="4" id="KW-0963">Cytoplasm</keyword>
<evidence type="ECO:0000256" key="2">
    <source>
        <dbReference type="ARBA" id="ARBA00004496"/>
    </source>
</evidence>
<evidence type="ECO:0000256" key="11">
    <source>
        <dbReference type="ARBA" id="ARBA00041183"/>
    </source>
</evidence>
<evidence type="ECO:0000256" key="1">
    <source>
        <dbReference type="ARBA" id="ARBA00004279"/>
    </source>
</evidence>
<comment type="subcellular location">
    <subcellularLocation>
        <location evidence="1">Cell projection</location>
        <location evidence="1">Dendrite</location>
    </subcellularLocation>
    <subcellularLocation>
        <location evidence="2">Cytoplasm</location>
    </subcellularLocation>
    <subcellularLocation>
        <location evidence="10">Synapse</location>
        <location evidence="10">Synaptosome</location>
    </subcellularLocation>
</comment>
<dbReference type="PANTHER" id="PTHR12515:SF8">
    <property type="entry name" value="PROTEIN SMAUG HOMOLOG 1"/>
    <property type="match status" value="1"/>
</dbReference>
<keyword evidence="7" id="KW-0810">Translation regulation</keyword>
<dbReference type="InterPro" id="IPR001660">
    <property type="entry name" value="SAM"/>
</dbReference>
<dbReference type="Gene3D" id="1.25.40.170">
    <property type="entry name" value="Smaug, PHAT domain"/>
    <property type="match status" value="2"/>
</dbReference>
<keyword evidence="5" id="KW-0678">Repressor</keyword>
<feature type="region of interest" description="Disordered" evidence="13">
    <location>
        <begin position="467"/>
        <end position="500"/>
    </location>
</feature>
<dbReference type="InterPro" id="IPR050897">
    <property type="entry name" value="SMAUG/VTS1_RNA-bind"/>
</dbReference>
<evidence type="ECO:0000256" key="8">
    <source>
        <dbReference type="ARBA" id="ARBA00023018"/>
    </source>
</evidence>
<gene>
    <name evidence="15" type="primary">Samd4a</name>
    <name evidence="15" type="ORF">GTO93_0018437</name>
</gene>
<reference evidence="15" key="1">
    <citation type="journal article" date="2021" name="Cell">
        <title>Tracing the genetic footprints of vertebrate landing in non-teleost ray-finned fishes.</title>
        <authorList>
            <person name="Bi X."/>
            <person name="Wang K."/>
            <person name="Yang L."/>
            <person name="Pan H."/>
            <person name="Jiang H."/>
            <person name="Wei Q."/>
            <person name="Fang M."/>
            <person name="Yu H."/>
            <person name="Zhu C."/>
            <person name="Cai Y."/>
            <person name="He Y."/>
            <person name="Gan X."/>
            <person name="Zeng H."/>
            <person name="Yu D."/>
            <person name="Zhu Y."/>
            <person name="Jiang H."/>
            <person name="Qiu Q."/>
            <person name="Yang H."/>
            <person name="Zhang Y.E."/>
            <person name="Wang W."/>
            <person name="Zhu M."/>
            <person name="He S."/>
            <person name="Zhang G."/>
        </authorList>
    </citation>
    <scope>NUCLEOTIDE SEQUENCE</scope>
    <source>
        <strain evidence="15">Pddl_001</strain>
    </source>
</reference>
<dbReference type="InterPro" id="IPR058599">
    <property type="entry name" value="PHAT_Smg/ZCCHC2-like"/>
</dbReference>
<feature type="compositionally biased region" description="Polar residues" evidence="13">
    <location>
        <begin position="221"/>
        <end position="232"/>
    </location>
</feature>
<evidence type="ECO:0000313" key="16">
    <source>
        <dbReference type="Proteomes" id="UP001166093"/>
    </source>
</evidence>
<dbReference type="Pfam" id="PF26034">
    <property type="entry name" value="PHAT_SMAUG"/>
    <property type="match status" value="1"/>
</dbReference>
<evidence type="ECO:0000256" key="13">
    <source>
        <dbReference type="SAM" id="MobiDB-lite"/>
    </source>
</evidence>
<dbReference type="PANTHER" id="PTHR12515">
    <property type="entry name" value="STERILE ALPHA MOTIF DOMAIN CONTAINING PROTEIN 4-RELATED"/>
    <property type="match status" value="1"/>
</dbReference>
<dbReference type="CDD" id="cd09557">
    <property type="entry name" value="SAM_Smaug"/>
    <property type="match status" value="2"/>
</dbReference>
<dbReference type="SMART" id="SM00454">
    <property type="entry name" value="SAM"/>
    <property type="match status" value="2"/>
</dbReference>
<protein>
    <recommendedName>
        <fullName evidence="11">Protein Smaug homolog 1</fullName>
    </recommendedName>
    <alternativeName>
        <fullName evidence="12">Sterile alpha motif domain-containing protein 4A</fullName>
    </alternativeName>
</protein>
<feature type="region of interest" description="Disordered" evidence="13">
    <location>
        <begin position="837"/>
        <end position="878"/>
    </location>
</feature>
<proteinExistence type="inferred from homology"/>
<keyword evidence="9" id="KW-0966">Cell projection</keyword>